<dbReference type="InterPro" id="IPR029063">
    <property type="entry name" value="SAM-dependent_MTases_sf"/>
</dbReference>
<accession>A0A6A5WWA3</accession>
<keyword evidence="2" id="KW-1185">Reference proteome</keyword>
<dbReference type="OrthoDB" id="2013972at2759"/>
<evidence type="ECO:0000313" key="2">
    <source>
        <dbReference type="Proteomes" id="UP000799779"/>
    </source>
</evidence>
<dbReference type="SUPFAM" id="SSF53335">
    <property type="entry name" value="S-adenosyl-L-methionine-dependent methyltransferases"/>
    <property type="match status" value="1"/>
</dbReference>
<proteinExistence type="predicted"/>
<sequence>MSNYPECVITFISQYEPKHQTWPYTTEDFRRADETPDSRFYTTSRIDVNHIDDLAIDRLSRYYAMTLPHHGVILDLCTSWTSHFPTEILNAVEQRELVVHGVGMNDAEMAHNPSLNAGWSVCDLNITPDFPTLQTPYDAAMCVVSVDYLTRPTEVLTHLRGHMHPGAMVHIVVSERCFPTKAVKLWLRLNPDERLQTVGDFLHFSGYTNIEIVHLSPASGFSMMYDTIWVVRGRAPESSQ</sequence>
<evidence type="ECO:0008006" key="3">
    <source>
        <dbReference type="Google" id="ProtNLM"/>
    </source>
</evidence>
<protein>
    <recommendedName>
        <fullName evidence="3">Methyltransferase type 11 domain-containing protein</fullName>
    </recommendedName>
</protein>
<organism evidence="1 2">
    <name type="scientific">Amniculicola lignicola CBS 123094</name>
    <dbReference type="NCBI Taxonomy" id="1392246"/>
    <lineage>
        <taxon>Eukaryota</taxon>
        <taxon>Fungi</taxon>
        <taxon>Dikarya</taxon>
        <taxon>Ascomycota</taxon>
        <taxon>Pezizomycotina</taxon>
        <taxon>Dothideomycetes</taxon>
        <taxon>Pleosporomycetidae</taxon>
        <taxon>Pleosporales</taxon>
        <taxon>Amniculicolaceae</taxon>
        <taxon>Amniculicola</taxon>
    </lineage>
</organism>
<dbReference type="Proteomes" id="UP000799779">
    <property type="component" value="Unassembled WGS sequence"/>
</dbReference>
<dbReference type="EMBL" id="ML977561">
    <property type="protein sequence ID" value="KAF2006093.1"/>
    <property type="molecule type" value="Genomic_DNA"/>
</dbReference>
<name>A0A6A5WWA3_9PLEO</name>
<gene>
    <name evidence="1" type="ORF">P154DRAFT_423242</name>
</gene>
<dbReference type="PANTHER" id="PTHR43036">
    <property type="entry name" value="OSJNBB0011N17.9 PROTEIN"/>
    <property type="match status" value="1"/>
</dbReference>
<evidence type="ECO:0000313" key="1">
    <source>
        <dbReference type="EMBL" id="KAF2006093.1"/>
    </source>
</evidence>
<reference evidence="1" key="1">
    <citation type="journal article" date="2020" name="Stud. Mycol.">
        <title>101 Dothideomycetes genomes: a test case for predicting lifestyles and emergence of pathogens.</title>
        <authorList>
            <person name="Haridas S."/>
            <person name="Albert R."/>
            <person name="Binder M."/>
            <person name="Bloem J."/>
            <person name="Labutti K."/>
            <person name="Salamov A."/>
            <person name="Andreopoulos B."/>
            <person name="Baker S."/>
            <person name="Barry K."/>
            <person name="Bills G."/>
            <person name="Bluhm B."/>
            <person name="Cannon C."/>
            <person name="Castanera R."/>
            <person name="Culley D."/>
            <person name="Daum C."/>
            <person name="Ezra D."/>
            <person name="Gonzalez J."/>
            <person name="Henrissat B."/>
            <person name="Kuo A."/>
            <person name="Liang C."/>
            <person name="Lipzen A."/>
            <person name="Lutzoni F."/>
            <person name="Magnuson J."/>
            <person name="Mondo S."/>
            <person name="Nolan M."/>
            <person name="Ohm R."/>
            <person name="Pangilinan J."/>
            <person name="Park H.-J."/>
            <person name="Ramirez L."/>
            <person name="Alfaro M."/>
            <person name="Sun H."/>
            <person name="Tritt A."/>
            <person name="Yoshinaga Y."/>
            <person name="Zwiers L.-H."/>
            <person name="Turgeon B."/>
            <person name="Goodwin S."/>
            <person name="Spatafora J."/>
            <person name="Crous P."/>
            <person name="Grigoriev I."/>
        </authorList>
    </citation>
    <scope>NUCLEOTIDE SEQUENCE</scope>
    <source>
        <strain evidence="1">CBS 123094</strain>
    </source>
</reference>
<dbReference type="PANTHER" id="PTHR43036:SF2">
    <property type="entry name" value="OS04G0481300 PROTEIN"/>
    <property type="match status" value="1"/>
</dbReference>
<dbReference type="AlphaFoldDB" id="A0A6A5WWA3"/>